<evidence type="ECO:0000256" key="7">
    <source>
        <dbReference type="ARBA" id="ARBA00022840"/>
    </source>
</evidence>
<evidence type="ECO:0000256" key="4">
    <source>
        <dbReference type="ARBA" id="ARBA00022679"/>
    </source>
</evidence>
<dbReference type="EC" id="2.7.1.67" evidence="9"/>
<gene>
    <name evidence="11" type="ORF">XAT740_LOCUS57755</name>
</gene>
<keyword evidence="3" id="KW-1003">Cell membrane</keyword>
<comment type="caution">
    <text evidence="11">The sequence shown here is derived from an EMBL/GenBank/DDBJ whole genome shotgun (WGS) entry which is preliminary data.</text>
</comment>
<protein>
    <recommendedName>
        <fullName evidence="9">Phosphatidylinositol 4-kinase type 2</fullName>
        <ecNumber evidence="9">2.7.1.67</ecNumber>
    </recommendedName>
</protein>
<dbReference type="GO" id="GO:0005524">
    <property type="term" value="F:ATP binding"/>
    <property type="evidence" value="ECO:0007669"/>
    <property type="project" value="UniProtKB-UniRule"/>
</dbReference>
<keyword evidence="4 9" id="KW-0808">Transferase</keyword>
<keyword evidence="12" id="KW-1185">Reference proteome</keyword>
<dbReference type="Proteomes" id="UP000663828">
    <property type="component" value="Unassembled WGS sequence"/>
</dbReference>
<evidence type="ECO:0000256" key="6">
    <source>
        <dbReference type="ARBA" id="ARBA00022777"/>
    </source>
</evidence>
<dbReference type="EMBL" id="CAJNOR010012132">
    <property type="protein sequence ID" value="CAF1665866.1"/>
    <property type="molecule type" value="Genomic_DNA"/>
</dbReference>
<reference evidence="11" key="1">
    <citation type="submission" date="2021-02" db="EMBL/GenBank/DDBJ databases">
        <authorList>
            <person name="Nowell W R."/>
        </authorList>
    </citation>
    <scope>NUCLEOTIDE SEQUENCE</scope>
</reference>
<dbReference type="GO" id="GO:0004430">
    <property type="term" value="F:1-phosphatidylinositol 4-kinase activity"/>
    <property type="evidence" value="ECO:0007669"/>
    <property type="project" value="UniProtKB-UniRule"/>
</dbReference>
<dbReference type="GO" id="GO:0005886">
    <property type="term" value="C:plasma membrane"/>
    <property type="evidence" value="ECO:0007669"/>
    <property type="project" value="UniProtKB-SubCell"/>
</dbReference>
<dbReference type="GO" id="GO:0005765">
    <property type="term" value="C:lysosomal membrane"/>
    <property type="evidence" value="ECO:0007669"/>
    <property type="project" value="TreeGrafter"/>
</dbReference>
<keyword evidence="8 9" id="KW-0472">Membrane</keyword>
<dbReference type="InterPro" id="IPR039756">
    <property type="entry name" value="Lsb6/PI4K2"/>
</dbReference>
<organism evidence="11 12">
    <name type="scientific">Adineta ricciae</name>
    <name type="common">Rotifer</name>
    <dbReference type="NCBI Taxonomy" id="249248"/>
    <lineage>
        <taxon>Eukaryota</taxon>
        <taxon>Metazoa</taxon>
        <taxon>Spiralia</taxon>
        <taxon>Gnathifera</taxon>
        <taxon>Rotifera</taxon>
        <taxon>Eurotatoria</taxon>
        <taxon>Bdelloidea</taxon>
        <taxon>Adinetida</taxon>
        <taxon>Adinetidae</taxon>
        <taxon>Adineta</taxon>
    </lineage>
</organism>
<dbReference type="InterPro" id="IPR000403">
    <property type="entry name" value="PI3/4_kinase_cat_dom"/>
</dbReference>
<evidence type="ECO:0000256" key="1">
    <source>
        <dbReference type="ARBA" id="ARBA00004236"/>
    </source>
</evidence>
<evidence type="ECO:0000313" key="11">
    <source>
        <dbReference type="EMBL" id="CAF1665866.1"/>
    </source>
</evidence>
<keyword evidence="6 9" id="KW-0418">Kinase</keyword>
<dbReference type="GO" id="GO:0005768">
    <property type="term" value="C:endosome"/>
    <property type="evidence" value="ECO:0007669"/>
    <property type="project" value="TreeGrafter"/>
</dbReference>
<comment type="similarity">
    <text evidence="2 9">Belongs to the PI3/PI4-kinase family. Type II PI4K subfamily.</text>
</comment>
<sequence>IENDIIDVGEGDRMTDPVTTNETTNTRATIDVRIAAIDNGLAFPFKHPDEWRTYPFHWAWLPQAKIPFSEEIKSLVLPLLSDMNFIEHELCEEIQRLFSQDKNYDRRLAERQLSVMRGQILNLAQALRDGKSPFQLVQMPAIIVERAHGLDTGEPRHFKQKFNDRYPIFSWF</sequence>
<keyword evidence="7 9" id="KW-0067">ATP-binding</keyword>
<comment type="catalytic activity">
    <reaction evidence="9">
        <text>a 1,2-diacyl-sn-glycero-3-phospho-(1D-myo-inositol) + ATP = a 1,2-diacyl-sn-glycero-3-phospho-(1D-myo-inositol 4-phosphate) + ADP + H(+)</text>
        <dbReference type="Rhea" id="RHEA:19877"/>
        <dbReference type="ChEBI" id="CHEBI:15378"/>
        <dbReference type="ChEBI" id="CHEBI:30616"/>
        <dbReference type="ChEBI" id="CHEBI:57880"/>
        <dbReference type="ChEBI" id="CHEBI:58178"/>
        <dbReference type="ChEBI" id="CHEBI:456216"/>
        <dbReference type="EC" id="2.7.1.67"/>
    </reaction>
</comment>
<evidence type="ECO:0000259" key="10">
    <source>
        <dbReference type="PROSITE" id="PS50290"/>
    </source>
</evidence>
<proteinExistence type="inferred from homology"/>
<dbReference type="PANTHER" id="PTHR12865:SF1">
    <property type="entry name" value="PHOSPHATIDYLINOSITOL 4-KINASE TYPE 2"/>
    <property type="match status" value="1"/>
</dbReference>
<dbReference type="PROSITE" id="PS50290">
    <property type="entry name" value="PI3_4_KINASE_3"/>
    <property type="match status" value="1"/>
</dbReference>
<dbReference type="GO" id="GO:0005802">
    <property type="term" value="C:trans-Golgi network"/>
    <property type="evidence" value="ECO:0007669"/>
    <property type="project" value="TreeGrafter"/>
</dbReference>
<dbReference type="PANTHER" id="PTHR12865">
    <property type="entry name" value="PHOSPHATIDYLINOSITOL 4-KINASE TYPE-II"/>
    <property type="match status" value="1"/>
</dbReference>
<evidence type="ECO:0000256" key="8">
    <source>
        <dbReference type="ARBA" id="ARBA00023136"/>
    </source>
</evidence>
<dbReference type="AlphaFoldDB" id="A0A816FUB6"/>
<keyword evidence="5 9" id="KW-0547">Nucleotide-binding</keyword>
<evidence type="ECO:0000256" key="9">
    <source>
        <dbReference type="RuleBase" id="RU367084"/>
    </source>
</evidence>
<dbReference type="GO" id="GO:0007032">
    <property type="term" value="P:endosome organization"/>
    <property type="evidence" value="ECO:0007669"/>
    <property type="project" value="TreeGrafter"/>
</dbReference>
<evidence type="ECO:0000256" key="3">
    <source>
        <dbReference type="ARBA" id="ARBA00022475"/>
    </source>
</evidence>
<dbReference type="Pfam" id="PF00454">
    <property type="entry name" value="PI3_PI4_kinase"/>
    <property type="match status" value="1"/>
</dbReference>
<feature type="non-terminal residue" evidence="11">
    <location>
        <position position="1"/>
    </location>
</feature>
<comment type="subcellular location">
    <subcellularLocation>
        <location evidence="1">Cell membrane</location>
    </subcellularLocation>
    <subcellularLocation>
        <location evidence="9">Membrane</location>
        <topology evidence="9">Peripheral membrane protein</topology>
    </subcellularLocation>
</comment>
<evidence type="ECO:0000256" key="2">
    <source>
        <dbReference type="ARBA" id="ARBA00008941"/>
    </source>
</evidence>
<name>A0A816FUB6_ADIRI</name>
<dbReference type="GO" id="GO:0046854">
    <property type="term" value="P:phosphatidylinositol phosphate biosynthetic process"/>
    <property type="evidence" value="ECO:0007669"/>
    <property type="project" value="UniProtKB-UniRule"/>
</dbReference>
<dbReference type="GO" id="GO:0007030">
    <property type="term" value="P:Golgi organization"/>
    <property type="evidence" value="ECO:0007669"/>
    <property type="project" value="TreeGrafter"/>
</dbReference>
<evidence type="ECO:0000313" key="12">
    <source>
        <dbReference type="Proteomes" id="UP000663828"/>
    </source>
</evidence>
<evidence type="ECO:0000256" key="5">
    <source>
        <dbReference type="ARBA" id="ARBA00022741"/>
    </source>
</evidence>
<feature type="domain" description="PI3K/PI4K catalytic" evidence="10">
    <location>
        <begin position="1"/>
        <end position="146"/>
    </location>
</feature>
<accession>A0A816FUB6</accession>